<proteinExistence type="predicted"/>
<keyword evidence="1" id="KW-0812">Transmembrane</keyword>
<dbReference type="Proteomes" id="UP001607303">
    <property type="component" value="Unassembled WGS sequence"/>
</dbReference>
<accession>A0ABD2BQ37</accession>
<reference evidence="2 3" key="1">
    <citation type="journal article" date="2024" name="Ann. Entomol. Soc. Am.">
        <title>Genomic analyses of the southern and eastern yellowjacket wasps (Hymenoptera: Vespidae) reveal evolutionary signatures of social life.</title>
        <authorList>
            <person name="Catto M.A."/>
            <person name="Caine P.B."/>
            <person name="Orr S.E."/>
            <person name="Hunt B.G."/>
            <person name="Goodisman M.A.D."/>
        </authorList>
    </citation>
    <scope>NUCLEOTIDE SEQUENCE [LARGE SCALE GENOMIC DNA]</scope>
    <source>
        <strain evidence="2">232</strain>
        <tissue evidence="2">Head and thorax</tissue>
    </source>
</reference>
<keyword evidence="1" id="KW-0472">Membrane</keyword>
<keyword evidence="1" id="KW-1133">Transmembrane helix</keyword>
<keyword evidence="3" id="KW-1185">Reference proteome</keyword>
<feature type="transmembrane region" description="Helical" evidence="1">
    <location>
        <begin position="33"/>
        <end position="57"/>
    </location>
</feature>
<sequence length="73" mass="9015">MIFKLRITIVWRSFLWSPRFLKCMEICPMKNYLSLFLFFFTIFLLFVMIHCSLTFAFGSKNYGRHHIEFSREY</sequence>
<gene>
    <name evidence="2" type="ORF">V1477_013872</name>
</gene>
<dbReference type="EMBL" id="JAYRBN010000071">
    <property type="protein sequence ID" value="KAL2734695.1"/>
    <property type="molecule type" value="Genomic_DNA"/>
</dbReference>
<dbReference type="AlphaFoldDB" id="A0ABD2BQ37"/>
<evidence type="ECO:0000313" key="2">
    <source>
        <dbReference type="EMBL" id="KAL2734695.1"/>
    </source>
</evidence>
<comment type="caution">
    <text evidence="2">The sequence shown here is derived from an EMBL/GenBank/DDBJ whole genome shotgun (WGS) entry which is preliminary data.</text>
</comment>
<organism evidence="2 3">
    <name type="scientific">Vespula maculifrons</name>
    <name type="common">Eastern yellow jacket</name>
    <name type="synonym">Wasp</name>
    <dbReference type="NCBI Taxonomy" id="7453"/>
    <lineage>
        <taxon>Eukaryota</taxon>
        <taxon>Metazoa</taxon>
        <taxon>Ecdysozoa</taxon>
        <taxon>Arthropoda</taxon>
        <taxon>Hexapoda</taxon>
        <taxon>Insecta</taxon>
        <taxon>Pterygota</taxon>
        <taxon>Neoptera</taxon>
        <taxon>Endopterygota</taxon>
        <taxon>Hymenoptera</taxon>
        <taxon>Apocrita</taxon>
        <taxon>Aculeata</taxon>
        <taxon>Vespoidea</taxon>
        <taxon>Vespidae</taxon>
        <taxon>Vespinae</taxon>
        <taxon>Vespula</taxon>
    </lineage>
</organism>
<protein>
    <submittedName>
        <fullName evidence="2">Odorant receptor 4-like isoform X1</fullName>
    </submittedName>
</protein>
<evidence type="ECO:0000256" key="1">
    <source>
        <dbReference type="SAM" id="Phobius"/>
    </source>
</evidence>
<evidence type="ECO:0000313" key="3">
    <source>
        <dbReference type="Proteomes" id="UP001607303"/>
    </source>
</evidence>
<name>A0ABD2BQ37_VESMC</name>